<evidence type="ECO:0000313" key="2">
    <source>
        <dbReference type="Proteomes" id="UP001269081"/>
    </source>
</evidence>
<comment type="caution">
    <text evidence="1">The sequence shown here is derived from an EMBL/GenBank/DDBJ whole genome shotgun (WGS) entry which is preliminary data.</text>
</comment>
<dbReference type="RefSeq" id="WP_409025162.1">
    <property type="nucleotide sequence ID" value="NZ_JAVDWQ010000002.1"/>
</dbReference>
<gene>
    <name evidence="1" type="ORF">J2W48_000946</name>
</gene>
<evidence type="ECO:0000313" key="1">
    <source>
        <dbReference type="EMBL" id="MDR7209016.1"/>
    </source>
</evidence>
<protein>
    <submittedName>
        <fullName evidence="1">Natural product</fullName>
    </submittedName>
</protein>
<sequence>MKKLTLKKFKTLKRSEMKEINGGSYHPDHICNVCYRRMWHWWCDLSYSC</sequence>
<reference evidence="1 2" key="1">
    <citation type="submission" date="2023-07" db="EMBL/GenBank/DDBJ databases">
        <title>Sorghum-associated microbial communities from plants grown in Nebraska, USA.</title>
        <authorList>
            <person name="Schachtman D."/>
        </authorList>
    </citation>
    <scope>NUCLEOTIDE SEQUENCE [LARGE SCALE GENOMIC DNA]</scope>
    <source>
        <strain evidence="1 2">4129</strain>
    </source>
</reference>
<dbReference type="EMBL" id="JAVDWQ010000002">
    <property type="protein sequence ID" value="MDR7209016.1"/>
    <property type="molecule type" value="Genomic_DNA"/>
</dbReference>
<organism evidence="1 2">
    <name type="scientific">Flavobacterium piscis</name>
    <dbReference type="NCBI Taxonomy" id="1114874"/>
    <lineage>
        <taxon>Bacteria</taxon>
        <taxon>Pseudomonadati</taxon>
        <taxon>Bacteroidota</taxon>
        <taxon>Flavobacteriia</taxon>
        <taxon>Flavobacteriales</taxon>
        <taxon>Flavobacteriaceae</taxon>
        <taxon>Flavobacterium</taxon>
    </lineage>
</organism>
<accession>A0ABU1Y458</accession>
<keyword evidence="2" id="KW-1185">Reference proteome</keyword>
<dbReference type="Proteomes" id="UP001269081">
    <property type="component" value="Unassembled WGS sequence"/>
</dbReference>
<name>A0ABU1Y458_9FLAO</name>
<proteinExistence type="predicted"/>